<evidence type="ECO:0000313" key="3">
    <source>
        <dbReference type="Proteomes" id="UP001218188"/>
    </source>
</evidence>
<feature type="region of interest" description="Disordered" evidence="1">
    <location>
        <begin position="231"/>
        <end position="432"/>
    </location>
</feature>
<feature type="region of interest" description="Disordered" evidence="1">
    <location>
        <begin position="31"/>
        <end position="69"/>
    </location>
</feature>
<feature type="region of interest" description="Disordered" evidence="1">
    <location>
        <begin position="179"/>
        <end position="216"/>
    </location>
</feature>
<protein>
    <submittedName>
        <fullName evidence="2">Uncharacterized protein</fullName>
    </submittedName>
</protein>
<dbReference type="Proteomes" id="UP001218188">
    <property type="component" value="Unassembled WGS sequence"/>
</dbReference>
<dbReference type="EMBL" id="JARJCM010000178">
    <property type="protein sequence ID" value="KAJ7023917.1"/>
    <property type="molecule type" value="Genomic_DNA"/>
</dbReference>
<dbReference type="AlphaFoldDB" id="A0AAD6WSQ3"/>
<accession>A0AAD6WSQ3</accession>
<feature type="compositionally biased region" description="Basic and acidic residues" evidence="1">
    <location>
        <begin position="179"/>
        <end position="191"/>
    </location>
</feature>
<name>A0AAD6WSQ3_9AGAR</name>
<reference evidence="2" key="1">
    <citation type="submission" date="2023-03" db="EMBL/GenBank/DDBJ databases">
        <title>Massive genome expansion in bonnet fungi (Mycena s.s.) driven by repeated elements and novel gene families across ecological guilds.</title>
        <authorList>
            <consortium name="Lawrence Berkeley National Laboratory"/>
            <person name="Harder C.B."/>
            <person name="Miyauchi S."/>
            <person name="Viragh M."/>
            <person name="Kuo A."/>
            <person name="Thoen E."/>
            <person name="Andreopoulos B."/>
            <person name="Lu D."/>
            <person name="Skrede I."/>
            <person name="Drula E."/>
            <person name="Henrissat B."/>
            <person name="Morin E."/>
            <person name="Kohler A."/>
            <person name="Barry K."/>
            <person name="LaButti K."/>
            <person name="Morin E."/>
            <person name="Salamov A."/>
            <person name="Lipzen A."/>
            <person name="Mereny Z."/>
            <person name="Hegedus B."/>
            <person name="Baldrian P."/>
            <person name="Stursova M."/>
            <person name="Weitz H."/>
            <person name="Taylor A."/>
            <person name="Grigoriev I.V."/>
            <person name="Nagy L.G."/>
            <person name="Martin F."/>
            <person name="Kauserud H."/>
        </authorList>
    </citation>
    <scope>NUCLEOTIDE SEQUENCE</scope>
    <source>
        <strain evidence="2">CBHHK200</strain>
    </source>
</reference>
<evidence type="ECO:0000256" key="1">
    <source>
        <dbReference type="SAM" id="MobiDB-lite"/>
    </source>
</evidence>
<comment type="caution">
    <text evidence="2">The sequence shown here is derived from an EMBL/GenBank/DDBJ whole genome shotgun (WGS) entry which is preliminary data.</text>
</comment>
<feature type="compositionally biased region" description="Low complexity" evidence="1">
    <location>
        <begin position="381"/>
        <end position="390"/>
    </location>
</feature>
<feature type="compositionally biased region" description="Basic residues" evidence="1">
    <location>
        <begin position="281"/>
        <end position="300"/>
    </location>
</feature>
<feature type="compositionally biased region" description="Polar residues" evidence="1">
    <location>
        <begin position="58"/>
        <end position="69"/>
    </location>
</feature>
<evidence type="ECO:0000313" key="2">
    <source>
        <dbReference type="EMBL" id="KAJ7023917.1"/>
    </source>
</evidence>
<feature type="compositionally biased region" description="Pro residues" evidence="1">
    <location>
        <begin position="242"/>
        <end position="257"/>
    </location>
</feature>
<proteinExistence type="predicted"/>
<sequence>MEPVPGPYLVCSQGCRDGESTLAHRYYHRTAAAGPRRKKENKKTGLGTHRLHAPPAVSASTMTPTPQATRRANAPDALVAHLTHTRERGYGSGRGLAGNPQPVQPVSDLPVFLGRTEGYSHGSLWNPRVAKKIQQRPVPGLTRTHDPSRVHLPVTITTHIRRLLLFCADTQIPAQTLEHADPMYPARDETRTSSQRDIAHARTSTAAAATTISSTPRRNFDEYTRCLAHDSRCTQSRTHPDTCPPPRPRPAGRPPAPGARLEDPARSHTLPTRVLCASNQHHPRRTLHILHRTRPTHRTPRLSADSHASSTLLAHPTSRPARTRGHKDTPPRPVQHTPSPAGTAPAADPSKDTLAIKQLNPPPPRRYPVHKLEDPVQTNMSSSAAHARSPSHARHDACCTRLRRRPAGTHTSPVPTRLENPRKNTPKAASDISRTRILHTRPIAFSTLYF</sequence>
<keyword evidence="3" id="KW-1185">Reference proteome</keyword>
<gene>
    <name evidence="2" type="ORF">C8F04DRAFT_1303490</name>
</gene>
<organism evidence="2 3">
    <name type="scientific">Mycena alexandri</name>
    <dbReference type="NCBI Taxonomy" id="1745969"/>
    <lineage>
        <taxon>Eukaryota</taxon>
        <taxon>Fungi</taxon>
        <taxon>Dikarya</taxon>
        <taxon>Basidiomycota</taxon>
        <taxon>Agaricomycotina</taxon>
        <taxon>Agaricomycetes</taxon>
        <taxon>Agaricomycetidae</taxon>
        <taxon>Agaricales</taxon>
        <taxon>Marasmiineae</taxon>
        <taxon>Mycenaceae</taxon>
        <taxon>Mycena</taxon>
    </lineage>
</organism>
<feature type="compositionally biased region" description="Low complexity" evidence="1">
    <location>
        <begin position="201"/>
        <end position="216"/>
    </location>
</feature>